<dbReference type="RefSeq" id="WP_166949162.1">
    <property type="nucleotide sequence ID" value="NZ_CP077072.1"/>
</dbReference>
<reference evidence="2 3" key="1">
    <citation type="submission" date="2020-03" db="EMBL/GenBank/DDBJ databases">
        <authorList>
            <person name="Lai Q."/>
        </authorList>
    </citation>
    <scope>NUCLEOTIDE SEQUENCE [LARGE SCALE GENOMIC DNA]</scope>
    <source>
        <strain evidence="2 3">CCUG 25036</strain>
    </source>
</reference>
<evidence type="ECO:0000313" key="2">
    <source>
        <dbReference type="EMBL" id="NII07364.1"/>
    </source>
</evidence>
<sequence length="595" mass="64294">MNIRIVTATMASLVVVASVIGIRSQAIAQPLDERAVDAASNAITINSVVPNELNPQNGGAPRATMSQAAYFAWQEFIALNWPAVKQNGGLNQRDTPDTNCRFGDPRCAGPRVWETFRSKVEIFPGKGLPPGYTTSPSASFGYDTLPSYNYDNPVPACMSPSTSTAWVNLDETDQITLDDMYAGAAPQQVPGNSSPQLIRFTAKANRTEYTYVALNKWWQAIPASVANATQNYLTTNKSSPPPGSSSMVSLPLNTVELKAGWRELTAAEQASGRFHMTTVRSYEKNASQQTCYREATWGLVALHIIQKTRSAPYFIYATFEQADNILRPDGRPLEDENGAIINQPQPCPVGQNCATSPQVTLLDSSVVNANQVPPRVDLVPASAQYCTGSVRNPPRNQLYYQNAQDKPGLPSKGFICINYRDNLIPLAVIQANRSAHAAMATYNQQNGLKTSPWSYYKLVNVQYQAIDKNYAGVYKGNDPNSGANPASYHLANIVVETNRPLQLFSGGLVGSGFTGVNSDYEAQFSRGGTGIHRNVYYGGAGYNMGGCMGCHGSQGQHASGDFSVILANGAVHQPETPSAASPQGATEVVRNRKLK</sequence>
<feature type="region of interest" description="Disordered" evidence="1">
    <location>
        <begin position="573"/>
        <end position="595"/>
    </location>
</feature>
<keyword evidence="3" id="KW-1185">Reference proteome</keyword>
<protein>
    <recommendedName>
        <fullName evidence="4">Cytochrome c family protein</fullName>
    </recommendedName>
</protein>
<dbReference type="EMBL" id="JAARLZ010000006">
    <property type="protein sequence ID" value="NII07364.1"/>
    <property type="molecule type" value="Genomic_DNA"/>
</dbReference>
<feature type="compositionally biased region" description="Polar residues" evidence="1">
    <location>
        <begin position="575"/>
        <end position="584"/>
    </location>
</feature>
<comment type="caution">
    <text evidence="2">The sequence shown here is derived from an EMBL/GenBank/DDBJ whole genome shotgun (WGS) entry which is preliminary data.</text>
</comment>
<organism evidence="2 3">
    <name type="scientific">Luteibacter anthropi</name>
    <dbReference type="NCBI Taxonomy" id="564369"/>
    <lineage>
        <taxon>Bacteria</taxon>
        <taxon>Pseudomonadati</taxon>
        <taxon>Pseudomonadota</taxon>
        <taxon>Gammaproteobacteria</taxon>
        <taxon>Lysobacterales</taxon>
        <taxon>Rhodanobacteraceae</taxon>
        <taxon>Luteibacter</taxon>
    </lineage>
</organism>
<proteinExistence type="predicted"/>
<name>A0A7X5UBC1_9GAMM</name>
<dbReference type="AlphaFoldDB" id="A0A7X5UBC1"/>
<gene>
    <name evidence="2" type="ORF">HBF25_13320</name>
</gene>
<accession>A0A7X5UBC1</accession>
<evidence type="ECO:0000256" key="1">
    <source>
        <dbReference type="SAM" id="MobiDB-lite"/>
    </source>
</evidence>
<evidence type="ECO:0000313" key="3">
    <source>
        <dbReference type="Proteomes" id="UP000490980"/>
    </source>
</evidence>
<evidence type="ECO:0008006" key="4">
    <source>
        <dbReference type="Google" id="ProtNLM"/>
    </source>
</evidence>
<dbReference type="Proteomes" id="UP000490980">
    <property type="component" value="Unassembled WGS sequence"/>
</dbReference>